<dbReference type="RefSeq" id="WP_259868758.1">
    <property type="nucleotide sequence ID" value="NZ_JAMQJZ010000004.1"/>
</dbReference>
<evidence type="ECO:0000256" key="5">
    <source>
        <dbReference type="ARBA" id="ARBA00023163"/>
    </source>
</evidence>
<keyword evidence="6" id="KW-0346">Stress response</keyword>
<evidence type="ECO:0000256" key="3">
    <source>
        <dbReference type="ARBA" id="ARBA00023082"/>
    </source>
</evidence>
<keyword evidence="1 6" id="KW-0963">Cytoplasm</keyword>
<dbReference type="Proteomes" id="UP001145072">
    <property type="component" value="Unassembled WGS sequence"/>
</dbReference>
<comment type="caution">
    <text evidence="8">The sequence shown here is derived from an EMBL/GenBank/DDBJ whole genome shotgun (WGS) entry which is preliminary data.</text>
</comment>
<name>A0A9X4AJE3_9BACI</name>
<comment type="subunit">
    <text evidence="6">Interacts with RsgI.</text>
</comment>
<comment type="subcellular location">
    <subcellularLocation>
        <location evidence="6">Cytoplasm</location>
    </subcellularLocation>
</comment>
<keyword evidence="4 6" id="KW-0238">DNA-binding</keyword>
<dbReference type="GO" id="GO:0006352">
    <property type="term" value="P:DNA-templated transcription initiation"/>
    <property type="evidence" value="ECO:0007669"/>
    <property type="project" value="UniProtKB-UniRule"/>
</dbReference>
<comment type="activity regulation">
    <text evidence="6">Negatively regulated by the anti-sigma-I factor RsgI.</text>
</comment>
<dbReference type="Pfam" id="PF04542">
    <property type="entry name" value="Sigma70_r2"/>
    <property type="match status" value="1"/>
</dbReference>
<organism evidence="8 9">
    <name type="scientific">Aquibacillus koreensis</name>
    <dbReference type="NCBI Taxonomy" id="279446"/>
    <lineage>
        <taxon>Bacteria</taxon>
        <taxon>Bacillati</taxon>
        <taxon>Bacillota</taxon>
        <taxon>Bacilli</taxon>
        <taxon>Bacillales</taxon>
        <taxon>Bacillaceae</taxon>
        <taxon>Aquibacillus</taxon>
    </lineage>
</organism>
<keyword evidence="2 6" id="KW-0805">Transcription regulation</keyword>
<comment type="similarity">
    <text evidence="6">Belongs to the sigma-70 factor family. SigI subfamily.</text>
</comment>
<reference evidence="8" key="1">
    <citation type="submission" date="2022-06" db="EMBL/GenBank/DDBJ databases">
        <title>Aquibacillus sp. a new bacterium isolated from soil saline samples.</title>
        <authorList>
            <person name="Galisteo C."/>
            <person name="De La Haba R."/>
            <person name="Sanchez-Porro C."/>
            <person name="Ventosa A."/>
        </authorList>
    </citation>
    <scope>NUCLEOTIDE SEQUENCE</scope>
    <source>
        <strain evidence="8">JCM 12387</strain>
    </source>
</reference>
<dbReference type="EMBL" id="JAMQJZ010000004">
    <property type="protein sequence ID" value="MDC3420233.1"/>
    <property type="molecule type" value="Genomic_DNA"/>
</dbReference>
<evidence type="ECO:0000313" key="8">
    <source>
        <dbReference type="EMBL" id="MDC3420233.1"/>
    </source>
</evidence>
<evidence type="ECO:0000256" key="2">
    <source>
        <dbReference type="ARBA" id="ARBA00023015"/>
    </source>
</evidence>
<feature type="DNA-binding region" description="H-T-H motif" evidence="6">
    <location>
        <begin position="202"/>
        <end position="221"/>
    </location>
</feature>
<feature type="short sequence motif" description="Polymerase core binding" evidence="6">
    <location>
        <begin position="59"/>
        <end position="72"/>
    </location>
</feature>
<dbReference type="PANTHER" id="PTHR30385">
    <property type="entry name" value="SIGMA FACTOR F FLAGELLAR"/>
    <property type="match status" value="1"/>
</dbReference>
<dbReference type="GO" id="GO:0003677">
    <property type="term" value="F:DNA binding"/>
    <property type="evidence" value="ECO:0007669"/>
    <property type="project" value="UniProtKB-UniRule"/>
</dbReference>
<dbReference type="GO" id="GO:0016987">
    <property type="term" value="F:sigma factor activity"/>
    <property type="evidence" value="ECO:0007669"/>
    <property type="project" value="UniProtKB-UniRule"/>
</dbReference>
<dbReference type="HAMAP" id="MF_02064">
    <property type="entry name" value="Sigma70_SigI"/>
    <property type="match status" value="1"/>
</dbReference>
<feature type="domain" description="RNA polymerase sigma-70 region 2" evidence="7">
    <location>
        <begin position="35"/>
        <end position="104"/>
    </location>
</feature>
<dbReference type="PANTHER" id="PTHR30385:SF6">
    <property type="entry name" value="RNA POLYMERASE SIGMA FACTOR SIGI"/>
    <property type="match status" value="1"/>
</dbReference>
<dbReference type="NCBIfam" id="TIGR02895">
    <property type="entry name" value="spore_sigI"/>
    <property type="match status" value="1"/>
</dbReference>
<dbReference type="InterPro" id="IPR014244">
    <property type="entry name" value="RNA_pol_sigma-I"/>
</dbReference>
<dbReference type="SUPFAM" id="SSF88946">
    <property type="entry name" value="Sigma2 domain of RNA polymerase sigma factors"/>
    <property type="match status" value="1"/>
</dbReference>
<dbReference type="PIRSF" id="PIRSF038953">
    <property type="entry name" value="SigI"/>
    <property type="match status" value="1"/>
</dbReference>
<keyword evidence="5 6" id="KW-0804">Transcription</keyword>
<proteinExistence type="inferred from homology"/>
<dbReference type="InterPro" id="IPR013325">
    <property type="entry name" value="RNA_pol_sigma_r2"/>
</dbReference>
<evidence type="ECO:0000313" key="9">
    <source>
        <dbReference type="Proteomes" id="UP001145072"/>
    </source>
</evidence>
<comment type="function">
    <text evidence="6">Sigma factors are initiation factors that promote the attachment of RNA polymerase to specific initiation sites and are then released.</text>
</comment>
<sequence length="245" mass="28814">MLSLCKTNNEVKLSLEEQVTLVQQGDQELQQTLLTNYQPFIAKVVSHVCKRYINPKKDDEFSIGLYAFYEAMIGYSINKGTSFLSFASLVIKRKTIDYLRKENRKAVWIPLDDFFDSEEMECRVERVVAKENYQNEEEQWRQREEINQFCDALSLYDITLEELVKISPKHSDARESAIQVAHILYREPSLREYVMDKKKIPMNKLVPLVPVSKKTLERNRKYILAVFIVLCGDYLYLKEYLNKAS</sequence>
<dbReference type="Gene3D" id="1.10.1740.10">
    <property type="match status" value="1"/>
</dbReference>
<evidence type="ECO:0000259" key="7">
    <source>
        <dbReference type="Pfam" id="PF04542"/>
    </source>
</evidence>
<dbReference type="GO" id="GO:0005737">
    <property type="term" value="C:cytoplasm"/>
    <property type="evidence" value="ECO:0007669"/>
    <property type="project" value="UniProtKB-SubCell"/>
</dbReference>
<protein>
    <recommendedName>
        <fullName evidence="6">RNA polymerase sigma factor SigI</fullName>
    </recommendedName>
</protein>
<gene>
    <name evidence="6 8" type="primary">sigI</name>
    <name evidence="8" type="ORF">NC661_07595</name>
</gene>
<evidence type="ECO:0000256" key="1">
    <source>
        <dbReference type="ARBA" id="ARBA00022490"/>
    </source>
</evidence>
<accession>A0A9X4AJE3</accession>
<evidence type="ECO:0000256" key="6">
    <source>
        <dbReference type="HAMAP-Rule" id="MF_02064"/>
    </source>
</evidence>
<dbReference type="AlphaFoldDB" id="A0A9X4AJE3"/>
<keyword evidence="3 6" id="KW-0731">Sigma factor</keyword>
<evidence type="ECO:0000256" key="4">
    <source>
        <dbReference type="ARBA" id="ARBA00023125"/>
    </source>
</evidence>
<keyword evidence="9" id="KW-1185">Reference proteome</keyword>
<dbReference type="InterPro" id="IPR007627">
    <property type="entry name" value="RNA_pol_sigma70_r2"/>
</dbReference>